<gene>
    <name evidence="2" type="ORF">GALL_290240</name>
</gene>
<name>A0A1J5RAM3_9ZZZZ</name>
<evidence type="ECO:0000259" key="1">
    <source>
        <dbReference type="Pfam" id="PF03795"/>
    </source>
</evidence>
<comment type="caution">
    <text evidence="2">The sequence shown here is derived from an EMBL/GenBank/DDBJ whole genome shotgun (WGS) entry which is preliminary data.</text>
</comment>
<proteinExistence type="predicted"/>
<organism evidence="2">
    <name type="scientific">mine drainage metagenome</name>
    <dbReference type="NCBI Taxonomy" id="410659"/>
    <lineage>
        <taxon>unclassified sequences</taxon>
        <taxon>metagenomes</taxon>
        <taxon>ecological metagenomes</taxon>
    </lineage>
</organism>
<accession>A0A1J5RAM3</accession>
<dbReference type="PANTHER" id="PTHR35174">
    <property type="entry name" value="BLL7171 PROTEIN-RELATED"/>
    <property type="match status" value="1"/>
</dbReference>
<feature type="domain" description="YCII-related" evidence="1">
    <location>
        <begin position="1"/>
        <end position="116"/>
    </location>
</feature>
<dbReference type="EMBL" id="MLJW01000345">
    <property type="protein sequence ID" value="OIQ89079.1"/>
    <property type="molecule type" value="Genomic_DNA"/>
</dbReference>
<dbReference type="AlphaFoldDB" id="A0A1J5RAM3"/>
<protein>
    <submittedName>
        <fullName evidence="2">YCII-related domain protein</fullName>
    </submittedName>
</protein>
<reference evidence="2" key="1">
    <citation type="submission" date="2016-10" db="EMBL/GenBank/DDBJ databases">
        <title>Sequence of Gallionella enrichment culture.</title>
        <authorList>
            <person name="Poehlein A."/>
            <person name="Muehling M."/>
            <person name="Daniel R."/>
        </authorList>
    </citation>
    <scope>NUCLEOTIDE SEQUENCE</scope>
</reference>
<dbReference type="Pfam" id="PF03795">
    <property type="entry name" value="YCII"/>
    <property type="match status" value="1"/>
</dbReference>
<dbReference type="Gene3D" id="3.30.70.1060">
    <property type="entry name" value="Dimeric alpha+beta barrel"/>
    <property type="match status" value="1"/>
</dbReference>
<evidence type="ECO:0000313" key="2">
    <source>
        <dbReference type="EMBL" id="OIQ89079.1"/>
    </source>
</evidence>
<dbReference type="InterPro" id="IPR011008">
    <property type="entry name" value="Dimeric_a/b-barrel"/>
</dbReference>
<dbReference type="PANTHER" id="PTHR35174:SF4">
    <property type="entry name" value="BLL7163 PROTEIN"/>
    <property type="match status" value="1"/>
</dbReference>
<sequence>MRYMIIVKATADSEAGAMPPESLLAEMAAFHERLARAGVLLDASGLKPSANGWRVRYDGGKRSVIDGPFTESKELIAGYTLIQAASREEAMEWTRRFPNPAIDGGQGEIEVRPLFELDDFAPSDAIGRFRKLEQAR</sequence>
<dbReference type="InterPro" id="IPR005545">
    <property type="entry name" value="YCII"/>
</dbReference>
<dbReference type="SUPFAM" id="SSF54909">
    <property type="entry name" value="Dimeric alpha+beta barrel"/>
    <property type="match status" value="1"/>
</dbReference>